<dbReference type="AlphaFoldDB" id="A0A7S2Z3C7"/>
<keyword evidence="4" id="KW-0808">Transferase</keyword>
<evidence type="ECO:0000256" key="10">
    <source>
        <dbReference type="ARBA" id="ARBA00023315"/>
    </source>
</evidence>
<evidence type="ECO:0000256" key="3">
    <source>
        <dbReference type="ARBA" id="ARBA00022516"/>
    </source>
</evidence>
<evidence type="ECO:0000256" key="7">
    <source>
        <dbReference type="ARBA" id="ARBA00022989"/>
    </source>
</evidence>
<keyword evidence="8" id="KW-0443">Lipid metabolism</keyword>
<evidence type="ECO:0000313" key="11">
    <source>
        <dbReference type="EMBL" id="CAE0020390.1"/>
    </source>
</evidence>
<evidence type="ECO:0000256" key="4">
    <source>
        <dbReference type="ARBA" id="ARBA00022679"/>
    </source>
</evidence>
<evidence type="ECO:0008006" key="12">
    <source>
        <dbReference type="Google" id="ProtNLM"/>
    </source>
</evidence>
<keyword evidence="7" id="KW-1133">Transmembrane helix</keyword>
<dbReference type="GO" id="GO:0005789">
    <property type="term" value="C:endoplasmic reticulum membrane"/>
    <property type="evidence" value="ECO:0007669"/>
    <property type="project" value="UniProtKB-SubCell"/>
</dbReference>
<evidence type="ECO:0000256" key="1">
    <source>
        <dbReference type="ARBA" id="ARBA00004477"/>
    </source>
</evidence>
<dbReference type="PANTHER" id="PTHR12317:SF34">
    <property type="entry name" value="ACYLTRANSFERASE"/>
    <property type="match status" value="1"/>
</dbReference>
<evidence type="ECO:0000256" key="9">
    <source>
        <dbReference type="ARBA" id="ARBA00023136"/>
    </source>
</evidence>
<proteinExistence type="inferred from homology"/>
<accession>A0A7S2Z3C7</accession>
<keyword evidence="3" id="KW-0444">Lipid biosynthesis</keyword>
<dbReference type="EMBL" id="HBHU01007652">
    <property type="protein sequence ID" value="CAE0020390.1"/>
    <property type="molecule type" value="Transcribed_RNA"/>
</dbReference>
<organism evidence="11">
    <name type="scientific">Chloropicon laureae</name>
    <dbReference type="NCBI Taxonomy" id="464258"/>
    <lineage>
        <taxon>Eukaryota</taxon>
        <taxon>Viridiplantae</taxon>
        <taxon>Chlorophyta</taxon>
        <taxon>Chloropicophyceae</taxon>
        <taxon>Chloropicales</taxon>
        <taxon>Chloropicaceae</taxon>
        <taxon>Chloropicon</taxon>
    </lineage>
</organism>
<keyword evidence="9" id="KW-0472">Membrane</keyword>
<dbReference type="InterPro" id="IPR007130">
    <property type="entry name" value="DAGAT"/>
</dbReference>
<dbReference type="GO" id="GO:0006629">
    <property type="term" value="P:lipid metabolic process"/>
    <property type="evidence" value="ECO:0007669"/>
    <property type="project" value="UniProtKB-KW"/>
</dbReference>
<keyword evidence="10" id="KW-0012">Acyltransferase</keyword>
<evidence type="ECO:0000256" key="8">
    <source>
        <dbReference type="ARBA" id="ARBA00023098"/>
    </source>
</evidence>
<name>A0A7S2Z3C7_9CHLO</name>
<evidence type="ECO:0000256" key="2">
    <source>
        <dbReference type="ARBA" id="ARBA00005420"/>
    </source>
</evidence>
<dbReference type="Pfam" id="PF03982">
    <property type="entry name" value="DAGAT"/>
    <property type="match status" value="1"/>
</dbReference>
<gene>
    <name evidence="11" type="ORF">CLAU1311_LOCUS4956</name>
</gene>
<comment type="subcellular location">
    <subcellularLocation>
        <location evidence="1">Endoplasmic reticulum membrane</location>
        <topology evidence="1">Multi-pass membrane protein</topology>
    </subcellularLocation>
</comment>
<keyword evidence="6" id="KW-0256">Endoplasmic reticulum</keyword>
<evidence type="ECO:0000256" key="5">
    <source>
        <dbReference type="ARBA" id="ARBA00022692"/>
    </source>
</evidence>
<dbReference type="PANTHER" id="PTHR12317">
    <property type="entry name" value="DIACYLGLYCEROL O-ACYLTRANSFERASE"/>
    <property type="match status" value="1"/>
</dbReference>
<dbReference type="GO" id="GO:0004144">
    <property type="term" value="F:diacylglycerol O-acyltransferase activity"/>
    <property type="evidence" value="ECO:0007669"/>
    <property type="project" value="UniProtKB-ARBA"/>
</dbReference>
<comment type="similarity">
    <text evidence="2">Belongs to the diacylglycerol acyltransferase family.</text>
</comment>
<keyword evidence="5" id="KW-0812">Transmembrane</keyword>
<evidence type="ECO:0000256" key="6">
    <source>
        <dbReference type="ARBA" id="ARBA00022824"/>
    </source>
</evidence>
<protein>
    <recommendedName>
        <fullName evidence="12">Acyltransferase</fullName>
    </recommendedName>
</protein>
<sequence length="187" mass="20824">MRELACLAGCREVSALSFRKALAEHSTVALVPGGQAELCVAPRAHSETNPEIVLSTRHKGFIKIALETGANLVPVICFGEIYQLKNAICLPRLQAWTYKQFGFPIPFLPVGRYGMPIPLRTEGDEPGITFVVGKAMKVGKVPAGERISRDMVEETHRIYYERVQQLYEKYKGVAGYQDKPLVLEHKP</sequence>
<reference evidence="11" key="1">
    <citation type="submission" date="2021-01" db="EMBL/GenBank/DDBJ databases">
        <authorList>
            <person name="Corre E."/>
            <person name="Pelletier E."/>
            <person name="Niang G."/>
            <person name="Scheremetjew M."/>
            <person name="Finn R."/>
            <person name="Kale V."/>
            <person name="Holt S."/>
            <person name="Cochrane G."/>
            <person name="Meng A."/>
            <person name="Brown T."/>
            <person name="Cohen L."/>
        </authorList>
    </citation>
    <scope>NUCLEOTIDE SEQUENCE</scope>
    <source>
        <strain evidence="11">RCC856</strain>
    </source>
</reference>